<dbReference type="AlphaFoldDB" id="A0A8T1TV68"/>
<evidence type="ECO:0000313" key="3">
    <source>
        <dbReference type="Proteomes" id="UP000688947"/>
    </source>
</evidence>
<sequence>MVQARQTQHRSYPRSLSRGGGGGSSFMPSDFKEICRILWGAGQLPHRQENRQRFTDVEDPTNTAAFKFQISSRLSAGRAVSARVVTRRYQQEDRMVLVWQSIIEGEGMFTGMRAEYAYPTHQCSLRRYNT</sequence>
<dbReference type="EMBL" id="JAENGZ010001231">
    <property type="protein sequence ID" value="KAG6949583.1"/>
    <property type="molecule type" value="Genomic_DNA"/>
</dbReference>
<accession>A0A8T1TV68</accession>
<gene>
    <name evidence="2" type="ORF">JG687_00014767</name>
</gene>
<evidence type="ECO:0000256" key="1">
    <source>
        <dbReference type="SAM" id="MobiDB-lite"/>
    </source>
</evidence>
<reference evidence="2" key="1">
    <citation type="submission" date="2021-01" db="EMBL/GenBank/DDBJ databases">
        <title>Phytophthora aleatoria, a newly-described species from Pinus radiata is distinct from Phytophthora cactorum isolates based on comparative genomics.</title>
        <authorList>
            <person name="Mcdougal R."/>
            <person name="Panda P."/>
            <person name="Williams N."/>
            <person name="Studholme D.J."/>
        </authorList>
    </citation>
    <scope>NUCLEOTIDE SEQUENCE</scope>
    <source>
        <strain evidence="2">NZFS 3830</strain>
    </source>
</reference>
<evidence type="ECO:0000313" key="2">
    <source>
        <dbReference type="EMBL" id="KAG6949583.1"/>
    </source>
</evidence>
<dbReference type="Proteomes" id="UP000688947">
    <property type="component" value="Unassembled WGS sequence"/>
</dbReference>
<name>A0A8T1TV68_9STRA</name>
<comment type="caution">
    <text evidence="2">The sequence shown here is derived from an EMBL/GenBank/DDBJ whole genome shotgun (WGS) entry which is preliminary data.</text>
</comment>
<dbReference type="OrthoDB" id="127274at2759"/>
<organism evidence="2 3">
    <name type="scientific">Phytophthora cactorum</name>
    <dbReference type="NCBI Taxonomy" id="29920"/>
    <lineage>
        <taxon>Eukaryota</taxon>
        <taxon>Sar</taxon>
        <taxon>Stramenopiles</taxon>
        <taxon>Oomycota</taxon>
        <taxon>Peronosporomycetes</taxon>
        <taxon>Peronosporales</taxon>
        <taxon>Peronosporaceae</taxon>
        <taxon>Phytophthora</taxon>
    </lineage>
</organism>
<protein>
    <submittedName>
        <fullName evidence="2">Uncharacterized protein</fullName>
    </submittedName>
</protein>
<feature type="region of interest" description="Disordered" evidence="1">
    <location>
        <begin position="1"/>
        <end position="24"/>
    </location>
</feature>
<proteinExistence type="predicted"/>